<feature type="compositionally biased region" description="Polar residues" evidence="6">
    <location>
        <begin position="274"/>
        <end position="286"/>
    </location>
</feature>
<dbReference type="GO" id="GO:0005669">
    <property type="term" value="C:transcription factor TFIID complex"/>
    <property type="evidence" value="ECO:0007669"/>
    <property type="project" value="InterPro"/>
</dbReference>
<dbReference type="GO" id="GO:0003677">
    <property type="term" value="F:DNA binding"/>
    <property type="evidence" value="ECO:0007669"/>
    <property type="project" value="TreeGrafter"/>
</dbReference>
<dbReference type="PANTHER" id="PTHR12264:SF21">
    <property type="entry name" value="TRANSCRIPTION INITIATION FACTOR TFIID SUBUNIT 12"/>
    <property type="match status" value="1"/>
</dbReference>
<sequence length="547" mass="57996">MDQQNPATPSTAQTPVTVAVSQPVDPPPAQPPPSLPQISAALQQHQNPPPQQQHQHPPQQLQQQHQLLIAQPSPSAALTPIPNPNPNTSSKPSIPVVQPQSQPAPGGAATPRPHRQWQHPHPHTHFQHFSSPSPPTSVASISSATSAPISTQQQRGGIAIGVPATHPTPYGQQFGGLNRGPVNVPDSATSSTASQVRHGMQGIGMMSSMGASSQMRPGGIPAHQQQRPVQSSIRPSTTPSTQSQNTQIITGFPIMQNFQGHSFMRPSGGLAGASATNTSQSLQLPNQPWLASGSQGKPPIPPASHRPQMSPQTLQQRAPVPQQHHSVPATSHQQHSPSSAQPQQAGEQTARTLASVSVPHPQPNPRAIASANQKQPSQAMPQPSALQTVNKAANTEIDETSTRILSKRSIQDLLGQIDPSEKLDPEVEDILADIADEFVESITTFGCSLAKHRKSDTLEAKDILLHLEKNWNITLPGFSGDEIKTYQKPLTNDIHKERLAVIKKSVLASETAAARNVGQGGGGSAKSNLTKTPANPLVSPPNLTKTT</sequence>
<keyword evidence="5" id="KW-0539">Nucleus</keyword>
<dbReference type="GO" id="GO:0017025">
    <property type="term" value="F:TBP-class protein binding"/>
    <property type="evidence" value="ECO:0007669"/>
    <property type="project" value="TreeGrafter"/>
</dbReference>
<dbReference type="InterPro" id="IPR037794">
    <property type="entry name" value="TAF12"/>
</dbReference>
<evidence type="ECO:0000256" key="5">
    <source>
        <dbReference type="ARBA" id="ARBA00023242"/>
    </source>
</evidence>
<dbReference type="Gene3D" id="1.10.20.10">
    <property type="entry name" value="Histone, subunit A"/>
    <property type="match status" value="1"/>
</dbReference>
<dbReference type="GO" id="GO:0000124">
    <property type="term" value="C:SAGA complex"/>
    <property type="evidence" value="ECO:0007669"/>
    <property type="project" value="InterPro"/>
</dbReference>
<evidence type="ECO:0000256" key="2">
    <source>
        <dbReference type="ARBA" id="ARBA00007530"/>
    </source>
</evidence>
<evidence type="ECO:0000313" key="8">
    <source>
        <dbReference type="EMBL" id="CAI0408221.1"/>
    </source>
</evidence>
<comment type="similarity">
    <text evidence="2">Belongs to the TAF12 family.</text>
</comment>
<comment type="caution">
    <text evidence="8">The sequence shown here is derived from an EMBL/GenBank/DDBJ whole genome shotgun (WGS) entry which is preliminary data.</text>
</comment>
<keyword evidence="4" id="KW-0804">Transcription</keyword>
<feature type="compositionally biased region" description="Polar residues" evidence="6">
    <location>
        <begin position="346"/>
        <end position="355"/>
    </location>
</feature>
<keyword evidence="9" id="KW-1185">Reference proteome</keyword>
<organism evidence="8 9">
    <name type="scientific">Linum tenue</name>
    <dbReference type="NCBI Taxonomy" id="586396"/>
    <lineage>
        <taxon>Eukaryota</taxon>
        <taxon>Viridiplantae</taxon>
        <taxon>Streptophyta</taxon>
        <taxon>Embryophyta</taxon>
        <taxon>Tracheophyta</taxon>
        <taxon>Spermatophyta</taxon>
        <taxon>Magnoliopsida</taxon>
        <taxon>eudicotyledons</taxon>
        <taxon>Gunneridae</taxon>
        <taxon>Pentapetalae</taxon>
        <taxon>rosids</taxon>
        <taxon>fabids</taxon>
        <taxon>Malpighiales</taxon>
        <taxon>Linaceae</taxon>
        <taxon>Linum</taxon>
    </lineage>
</organism>
<protein>
    <recommendedName>
        <fullName evidence="7">Transcription initiation factor TFIID subunit 12 domain-containing protein</fullName>
    </recommendedName>
</protein>
<dbReference type="SUPFAM" id="SSF47113">
    <property type="entry name" value="Histone-fold"/>
    <property type="match status" value="1"/>
</dbReference>
<feature type="compositionally biased region" description="Polar residues" evidence="6">
    <location>
        <begin position="370"/>
        <end position="390"/>
    </location>
</feature>
<dbReference type="EMBL" id="CAMGYJ010000004">
    <property type="protein sequence ID" value="CAI0408221.1"/>
    <property type="molecule type" value="Genomic_DNA"/>
</dbReference>
<dbReference type="GO" id="GO:0046982">
    <property type="term" value="F:protein heterodimerization activity"/>
    <property type="evidence" value="ECO:0007669"/>
    <property type="project" value="InterPro"/>
</dbReference>
<keyword evidence="3" id="KW-0805">Transcription regulation</keyword>
<feature type="compositionally biased region" description="Low complexity" evidence="6">
    <location>
        <begin position="331"/>
        <end position="345"/>
    </location>
</feature>
<feature type="compositionally biased region" description="Polar residues" evidence="6">
    <location>
        <begin position="307"/>
        <end position="316"/>
    </location>
</feature>
<evidence type="ECO:0000256" key="1">
    <source>
        <dbReference type="ARBA" id="ARBA00004123"/>
    </source>
</evidence>
<feature type="compositionally biased region" description="Low complexity" evidence="6">
    <location>
        <begin position="86"/>
        <end position="111"/>
    </location>
</feature>
<accession>A0AAV0JHY1</accession>
<feature type="region of interest" description="Disordered" evidence="6">
    <location>
        <begin position="514"/>
        <end position="547"/>
    </location>
</feature>
<feature type="region of interest" description="Disordered" evidence="6">
    <location>
        <begin position="209"/>
        <end position="244"/>
    </location>
</feature>
<evidence type="ECO:0000256" key="6">
    <source>
        <dbReference type="SAM" id="MobiDB-lite"/>
    </source>
</evidence>
<evidence type="ECO:0000256" key="3">
    <source>
        <dbReference type="ARBA" id="ARBA00023015"/>
    </source>
</evidence>
<dbReference type="FunFam" id="1.10.20.10:FF:000011">
    <property type="entry name" value="Transcription initiation factor TFIID subunit 12"/>
    <property type="match status" value="1"/>
</dbReference>
<dbReference type="PANTHER" id="PTHR12264">
    <property type="entry name" value="TRANSCRIPTION INITIATION FACTOR TFIID SUBUNIT 12"/>
    <property type="match status" value="1"/>
</dbReference>
<dbReference type="AlphaFoldDB" id="A0AAV0JHY1"/>
<dbReference type="Proteomes" id="UP001154282">
    <property type="component" value="Unassembled WGS sequence"/>
</dbReference>
<feature type="compositionally biased region" description="Low complexity" evidence="6">
    <location>
        <begin position="230"/>
        <end position="244"/>
    </location>
</feature>
<comment type="subcellular location">
    <subcellularLocation>
        <location evidence="1">Nucleus</location>
    </subcellularLocation>
</comment>
<evidence type="ECO:0000259" key="7">
    <source>
        <dbReference type="Pfam" id="PF03847"/>
    </source>
</evidence>
<feature type="domain" description="Transcription initiation factor TFIID subunit 12" evidence="7">
    <location>
        <begin position="406"/>
        <end position="473"/>
    </location>
</feature>
<name>A0AAV0JHY1_9ROSI</name>
<feature type="region of interest" description="Disordered" evidence="6">
    <location>
        <begin position="259"/>
        <end position="390"/>
    </location>
</feature>
<dbReference type="InterPro" id="IPR009072">
    <property type="entry name" value="Histone-fold"/>
</dbReference>
<feature type="compositionally biased region" description="Basic residues" evidence="6">
    <location>
        <begin position="112"/>
        <end position="126"/>
    </location>
</feature>
<feature type="compositionally biased region" description="Low complexity" evidence="6">
    <location>
        <begin position="127"/>
        <end position="151"/>
    </location>
</feature>
<dbReference type="InterPro" id="IPR003228">
    <property type="entry name" value="TFIID_TAF12_dom"/>
</dbReference>
<feature type="compositionally biased region" description="Polar residues" evidence="6">
    <location>
        <begin position="1"/>
        <end position="16"/>
    </location>
</feature>
<gene>
    <name evidence="8" type="ORF">LITE_LOCUS13869</name>
</gene>
<feature type="compositionally biased region" description="Low complexity" evidence="6">
    <location>
        <begin position="36"/>
        <end position="68"/>
    </location>
</feature>
<dbReference type="CDD" id="cd07981">
    <property type="entry name" value="HFD_TAF12"/>
    <property type="match status" value="1"/>
</dbReference>
<dbReference type="Pfam" id="PF03847">
    <property type="entry name" value="TFIID_20kDa"/>
    <property type="match status" value="1"/>
</dbReference>
<feature type="region of interest" description="Disordered" evidence="6">
    <location>
        <begin position="1"/>
        <end position="155"/>
    </location>
</feature>
<evidence type="ECO:0000256" key="4">
    <source>
        <dbReference type="ARBA" id="ARBA00023163"/>
    </source>
</evidence>
<proteinExistence type="inferred from homology"/>
<dbReference type="GO" id="GO:0051123">
    <property type="term" value="P:RNA polymerase II preinitiation complex assembly"/>
    <property type="evidence" value="ECO:0007669"/>
    <property type="project" value="TreeGrafter"/>
</dbReference>
<evidence type="ECO:0000313" key="9">
    <source>
        <dbReference type="Proteomes" id="UP001154282"/>
    </source>
</evidence>
<reference evidence="8" key="1">
    <citation type="submission" date="2022-08" db="EMBL/GenBank/DDBJ databases">
        <authorList>
            <person name="Gutierrez-Valencia J."/>
        </authorList>
    </citation>
    <scope>NUCLEOTIDE SEQUENCE</scope>
</reference>
<feature type="compositionally biased region" description="Pro residues" evidence="6">
    <location>
        <begin position="24"/>
        <end position="35"/>
    </location>
</feature>